<evidence type="ECO:0000256" key="1">
    <source>
        <dbReference type="ARBA" id="ARBA00023125"/>
    </source>
</evidence>
<comment type="caution">
    <text evidence="4">The sequence shown here is derived from an EMBL/GenBank/DDBJ whole genome shotgun (WGS) entry which is preliminary data.</text>
</comment>
<organism evidence="4 5">
    <name type="scientific">Butyricicoccus pullicaecorum</name>
    <dbReference type="NCBI Taxonomy" id="501571"/>
    <lineage>
        <taxon>Bacteria</taxon>
        <taxon>Bacillati</taxon>
        <taxon>Bacillota</taxon>
        <taxon>Clostridia</taxon>
        <taxon>Eubacteriales</taxon>
        <taxon>Butyricicoccaceae</taxon>
        <taxon>Butyricicoccus</taxon>
    </lineage>
</organism>
<dbReference type="AlphaFoldDB" id="A0A1Y4LCD4"/>
<dbReference type="Gene3D" id="1.10.357.10">
    <property type="entry name" value="Tetracycline Repressor, domain 2"/>
    <property type="match status" value="1"/>
</dbReference>
<dbReference type="Pfam" id="PF14278">
    <property type="entry name" value="TetR_C_8"/>
    <property type="match status" value="1"/>
</dbReference>
<evidence type="ECO:0000259" key="3">
    <source>
        <dbReference type="PROSITE" id="PS50977"/>
    </source>
</evidence>
<accession>A0A1Y4LCD4</accession>
<evidence type="ECO:0000313" key="4">
    <source>
        <dbReference type="EMBL" id="OUP53159.1"/>
    </source>
</evidence>
<sequence>MKKSESKYFNTALRMDQAFLELLEKKDMEYITVKEICEAAGVNRSTFYLPYETIGDLLAENIQYMNEQFLEHMKLRSEDFISKIQQCPLDELYLVTPEFLRPYLAYIAQNKRLFRIALKNSGSLGLDKTYSRMMEHVFIPILERFQIAEADRSYILTFYIHGLMAIISEWLKNDCTDSIGHVSAVMEQCVMRERGKQEKSK</sequence>
<protein>
    <submittedName>
        <fullName evidence="4">TetR family transcriptional regulator</fullName>
    </submittedName>
</protein>
<dbReference type="EMBL" id="NFKK01000005">
    <property type="protein sequence ID" value="OUP53159.1"/>
    <property type="molecule type" value="Genomic_DNA"/>
</dbReference>
<dbReference type="Proteomes" id="UP000195897">
    <property type="component" value="Unassembled WGS sequence"/>
</dbReference>
<proteinExistence type="predicted"/>
<dbReference type="PANTHER" id="PTHR43479:SF11">
    <property type="entry name" value="ACREF_ENVCD OPERON REPRESSOR-RELATED"/>
    <property type="match status" value="1"/>
</dbReference>
<dbReference type="PROSITE" id="PS50977">
    <property type="entry name" value="HTH_TETR_2"/>
    <property type="match status" value="1"/>
</dbReference>
<dbReference type="InterPro" id="IPR039532">
    <property type="entry name" value="TetR_C_Firmicutes"/>
</dbReference>
<name>A0A1Y4LCD4_9FIRM</name>
<dbReference type="GO" id="GO:0003677">
    <property type="term" value="F:DNA binding"/>
    <property type="evidence" value="ECO:0007669"/>
    <property type="project" value="UniProtKB-UniRule"/>
</dbReference>
<dbReference type="SUPFAM" id="SSF46689">
    <property type="entry name" value="Homeodomain-like"/>
    <property type="match status" value="1"/>
</dbReference>
<feature type="DNA-binding region" description="H-T-H motif" evidence="2">
    <location>
        <begin position="32"/>
        <end position="51"/>
    </location>
</feature>
<reference evidence="5" key="1">
    <citation type="submission" date="2017-04" db="EMBL/GenBank/DDBJ databases">
        <title>Function of individual gut microbiota members based on whole genome sequencing of pure cultures obtained from chicken caecum.</title>
        <authorList>
            <person name="Medvecky M."/>
            <person name="Cejkova D."/>
            <person name="Polansky O."/>
            <person name="Karasova D."/>
            <person name="Kubasova T."/>
            <person name="Cizek A."/>
            <person name="Rychlik I."/>
        </authorList>
    </citation>
    <scope>NUCLEOTIDE SEQUENCE [LARGE SCALE GENOMIC DNA]</scope>
    <source>
        <strain evidence="5">An180</strain>
    </source>
</reference>
<evidence type="ECO:0000313" key="5">
    <source>
        <dbReference type="Proteomes" id="UP000195897"/>
    </source>
</evidence>
<dbReference type="InterPro" id="IPR009057">
    <property type="entry name" value="Homeodomain-like_sf"/>
</dbReference>
<dbReference type="RefSeq" id="WP_087371951.1">
    <property type="nucleotide sequence ID" value="NZ_NFKK01000005.1"/>
</dbReference>
<dbReference type="PANTHER" id="PTHR43479">
    <property type="entry name" value="ACREF/ENVCD OPERON REPRESSOR-RELATED"/>
    <property type="match status" value="1"/>
</dbReference>
<keyword evidence="1 2" id="KW-0238">DNA-binding</keyword>
<dbReference type="InterPro" id="IPR050624">
    <property type="entry name" value="HTH-type_Tx_Regulator"/>
</dbReference>
<dbReference type="InterPro" id="IPR001647">
    <property type="entry name" value="HTH_TetR"/>
</dbReference>
<feature type="domain" description="HTH tetR-type" evidence="3">
    <location>
        <begin position="9"/>
        <end position="69"/>
    </location>
</feature>
<gene>
    <name evidence="4" type="ORF">B5F17_06195</name>
</gene>
<evidence type="ECO:0000256" key="2">
    <source>
        <dbReference type="PROSITE-ProRule" id="PRU00335"/>
    </source>
</evidence>